<feature type="coiled-coil region" evidence="1">
    <location>
        <begin position="23"/>
        <end position="57"/>
    </location>
</feature>
<proteinExistence type="predicted"/>
<keyword evidence="3" id="KW-1185">Reference proteome</keyword>
<accession>B6YQ25</accession>
<name>B6YQ25_AZOPC</name>
<dbReference type="Proteomes" id="UP000000723">
    <property type="component" value="Chromosome"/>
</dbReference>
<evidence type="ECO:0000313" key="2">
    <source>
        <dbReference type="EMBL" id="BAG83297.1"/>
    </source>
</evidence>
<reference evidence="3" key="1">
    <citation type="journal article" date="2008" name="Science">
        <title>Genome of an endosymbiont coupling N2 fixation to cellulolysis within RT protist cells in termite gut.</title>
        <authorList>
            <person name="Hongoh Y."/>
            <person name="Sharma V.K."/>
            <person name="Prakash T."/>
            <person name="Noda S."/>
            <person name="Toh H."/>
            <person name="Taylor T.D."/>
            <person name="Kudo T."/>
            <person name="Sakaki Y."/>
            <person name="Toyoda A."/>
            <person name="Hattori M."/>
            <person name="Ohkuma M."/>
        </authorList>
    </citation>
    <scope>NUCLEOTIDE SEQUENCE [LARGE SCALE GENOMIC DNA]</scope>
</reference>
<dbReference type="HOGENOM" id="CLU_146561_0_0_10"/>
<dbReference type="RefSeq" id="WP_012573058.1">
    <property type="nucleotide sequence ID" value="NC_011565.1"/>
</dbReference>
<dbReference type="AlphaFoldDB" id="B6YQ25"/>
<organism evidence="2 3">
    <name type="scientific">Azobacteroides pseudotrichonymphae genomovar. CFP2</name>
    <dbReference type="NCBI Taxonomy" id="511995"/>
    <lineage>
        <taxon>Bacteria</taxon>
        <taxon>Pseudomonadati</taxon>
        <taxon>Bacteroidota</taxon>
        <taxon>Bacteroidia</taxon>
        <taxon>Bacteroidales</taxon>
        <taxon>Candidatus Azobacteroides</taxon>
    </lineage>
</organism>
<evidence type="ECO:0000256" key="1">
    <source>
        <dbReference type="SAM" id="Coils"/>
    </source>
</evidence>
<evidence type="ECO:0000313" key="3">
    <source>
        <dbReference type="Proteomes" id="UP000000723"/>
    </source>
</evidence>
<dbReference type="KEGG" id="aps:CFPG_034"/>
<protein>
    <submittedName>
        <fullName evidence="2">Uncharacterized protein</fullName>
    </submittedName>
</protein>
<dbReference type="OrthoDB" id="1467932at2"/>
<dbReference type="EMBL" id="AP010656">
    <property type="protein sequence ID" value="BAG83297.1"/>
    <property type="molecule type" value="Genomic_DNA"/>
</dbReference>
<dbReference type="STRING" id="511995.CFPG_034"/>
<keyword evidence="1" id="KW-0175">Coiled coil</keyword>
<sequence>MTKEESELLSVFESHLRRLMFLCDELKVQKKTLQELCEKLEQENKTWRNKYDNLKMARIISVKQDDFEGAKNKLAQLIKKVDKCIALLNT</sequence>
<gene>
    <name evidence="2" type="ordered locus">CFPG_034</name>
</gene>